<evidence type="ECO:0000313" key="3">
    <source>
        <dbReference type="Proteomes" id="UP000247973"/>
    </source>
</evidence>
<sequence length="167" mass="19133">MGKFSQSLVEKVAALIEEDNYTITEICRIVSISRKVFYEWKVTQPSFAEALQQAEEAREEKLRQRARQSMRQKLEGHRQVETKTTYVASKDSDDPYSLVVKEYVVKEKYCVPETSAIVYSLSGGYNESKGRKQAQAPSPLVITVDSEKTKRDLERLQRNLSEKKGSC</sequence>
<comment type="caution">
    <text evidence="2">The sequence shown here is derived from an EMBL/GenBank/DDBJ whole genome shotgun (WGS) entry which is preliminary data.</text>
</comment>
<accession>A0A2V3PUH1</accession>
<reference evidence="2 3" key="1">
    <citation type="submission" date="2018-03" db="EMBL/GenBank/DDBJ databases">
        <title>Genomic Encyclopedia of Archaeal and Bacterial Type Strains, Phase II (KMG-II): from individual species to whole genera.</title>
        <authorList>
            <person name="Goeker M."/>
        </authorList>
    </citation>
    <scope>NUCLEOTIDE SEQUENCE [LARGE SCALE GENOMIC DNA]</scope>
    <source>
        <strain evidence="2 3">DSM 100214</strain>
    </source>
</reference>
<evidence type="ECO:0000256" key="1">
    <source>
        <dbReference type="SAM" id="MobiDB-lite"/>
    </source>
</evidence>
<feature type="region of interest" description="Disordered" evidence="1">
    <location>
        <begin position="127"/>
        <end position="146"/>
    </location>
</feature>
<name>A0A2V3PUH1_9BACT</name>
<protein>
    <submittedName>
        <fullName evidence="2">Uncharacterized protein</fullName>
    </submittedName>
</protein>
<keyword evidence="3" id="KW-1185">Reference proteome</keyword>
<dbReference type="EMBL" id="QICL01000002">
    <property type="protein sequence ID" value="PXV68036.1"/>
    <property type="molecule type" value="Genomic_DNA"/>
</dbReference>
<proteinExistence type="predicted"/>
<dbReference type="Proteomes" id="UP000247973">
    <property type="component" value="Unassembled WGS sequence"/>
</dbReference>
<dbReference type="AlphaFoldDB" id="A0A2V3PUH1"/>
<dbReference type="RefSeq" id="WP_146212687.1">
    <property type="nucleotide sequence ID" value="NZ_QICL01000002.1"/>
</dbReference>
<evidence type="ECO:0000313" key="2">
    <source>
        <dbReference type="EMBL" id="PXV68036.1"/>
    </source>
</evidence>
<organism evidence="2 3">
    <name type="scientific">Dysgonomonas alginatilytica</name>
    <dbReference type="NCBI Taxonomy" id="1605892"/>
    <lineage>
        <taxon>Bacteria</taxon>
        <taxon>Pseudomonadati</taxon>
        <taxon>Bacteroidota</taxon>
        <taxon>Bacteroidia</taxon>
        <taxon>Bacteroidales</taxon>
        <taxon>Dysgonomonadaceae</taxon>
        <taxon>Dysgonomonas</taxon>
    </lineage>
</organism>
<dbReference type="OrthoDB" id="1085895at2"/>
<dbReference type="Gene3D" id="1.10.10.60">
    <property type="entry name" value="Homeodomain-like"/>
    <property type="match status" value="1"/>
</dbReference>
<gene>
    <name evidence="2" type="ORF">CLV62_10266</name>
</gene>